<keyword evidence="5" id="KW-0411">Iron-sulfur</keyword>
<protein>
    <recommendedName>
        <fullName evidence="6">Radical SAM core domain-containing protein</fullName>
    </recommendedName>
</protein>
<gene>
    <name evidence="7" type="ORF">PSDVSF_24260</name>
</gene>
<evidence type="ECO:0000313" key="7">
    <source>
        <dbReference type="EMBL" id="BCS89184.1"/>
    </source>
</evidence>
<dbReference type="InterPro" id="IPR013785">
    <property type="entry name" value="Aldolase_TIM"/>
</dbReference>
<dbReference type="Gene3D" id="3.20.20.70">
    <property type="entry name" value="Aldolase class I"/>
    <property type="match status" value="1"/>
</dbReference>
<dbReference type="InterPro" id="IPR007197">
    <property type="entry name" value="rSAM"/>
</dbReference>
<dbReference type="RefSeq" id="WP_229591169.1">
    <property type="nucleotide sequence ID" value="NZ_AP024485.1"/>
</dbReference>
<dbReference type="CDD" id="cd01335">
    <property type="entry name" value="Radical_SAM"/>
    <property type="match status" value="1"/>
</dbReference>
<organism evidence="7 8">
    <name type="scientific">Pseudodesulfovibrio sediminis</name>
    <dbReference type="NCBI Taxonomy" id="2810563"/>
    <lineage>
        <taxon>Bacteria</taxon>
        <taxon>Pseudomonadati</taxon>
        <taxon>Thermodesulfobacteriota</taxon>
        <taxon>Desulfovibrionia</taxon>
        <taxon>Desulfovibrionales</taxon>
        <taxon>Desulfovibrionaceae</taxon>
    </lineage>
</organism>
<evidence type="ECO:0000256" key="2">
    <source>
        <dbReference type="ARBA" id="ARBA00022691"/>
    </source>
</evidence>
<evidence type="ECO:0000256" key="3">
    <source>
        <dbReference type="ARBA" id="ARBA00022723"/>
    </source>
</evidence>
<dbReference type="SUPFAM" id="SSF102114">
    <property type="entry name" value="Radical SAM enzymes"/>
    <property type="match status" value="1"/>
</dbReference>
<keyword evidence="3" id="KW-0479">Metal-binding</keyword>
<evidence type="ECO:0000256" key="5">
    <source>
        <dbReference type="ARBA" id="ARBA00023014"/>
    </source>
</evidence>
<evidence type="ECO:0000256" key="1">
    <source>
        <dbReference type="ARBA" id="ARBA00001966"/>
    </source>
</evidence>
<dbReference type="PANTHER" id="PTHR11228:SF7">
    <property type="entry name" value="PQQA PEPTIDE CYCLASE"/>
    <property type="match status" value="1"/>
</dbReference>
<reference evidence="7" key="1">
    <citation type="journal article" date="2022" name="Arch. Microbiol.">
        <title>Pseudodesulfovibrio sediminis sp. nov., a mesophilic and neutrophilic sulfate-reducing bacterium isolated from sediment of a brackish lake.</title>
        <authorList>
            <person name="Takahashi A."/>
            <person name="Kojima H."/>
            <person name="Watanabe M."/>
            <person name="Fukui M."/>
        </authorList>
    </citation>
    <scope>NUCLEOTIDE SEQUENCE</scope>
    <source>
        <strain evidence="7">SF6</strain>
    </source>
</reference>
<comment type="cofactor">
    <cofactor evidence="1">
        <name>[4Fe-4S] cluster</name>
        <dbReference type="ChEBI" id="CHEBI:49883"/>
    </cofactor>
</comment>
<feature type="domain" description="Radical SAM core" evidence="6">
    <location>
        <begin position="85"/>
        <end position="319"/>
    </location>
</feature>
<proteinExistence type="predicted"/>
<dbReference type="Pfam" id="PF04055">
    <property type="entry name" value="Radical_SAM"/>
    <property type="match status" value="1"/>
</dbReference>
<dbReference type="InterPro" id="IPR050377">
    <property type="entry name" value="Radical_SAM_PqqE_MftC-like"/>
</dbReference>
<name>A0ABN6EVU3_9BACT</name>
<keyword evidence="2" id="KW-0949">S-adenosyl-L-methionine</keyword>
<accession>A0ABN6EVU3</accession>
<dbReference type="InterPro" id="IPR058240">
    <property type="entry name" value="rSAM_sf"/>
</dbReference>
<dbReference type="Proteomes" id="UP001053296">
    <property type="component" value="Chromosome"/>
</dbReference>
<evidence type="ECO:0000313" key="8">
    <source>
        <dbReference type="Proteomes" id="UP001053296"/>
    </source>
</evidence>
<keyword evidence="4" id="KW-0408">Iron</keyword>
<dbReference type="EMBL" id="AP024485">
    <property type="protein sequence ID" value="BCS89184.1"/>
    <property type="molecule type" value="Genomic_DNA"/>
</dbReference>
<evidence type="ECO:0000256" key="4">
    <source>
        <dbReference type="ARBA" id="ARBA00023004"/>
    </source>
</evidence>
<sequence length="415" mass="47859">MNCRMTRGIYMRANGELNCFCSTGEQVTLGKLGDADDGSDFIKDIYMGKRFERIRTSMERDILPFPRQCMKCNYLQPKDNYDPAATSKTIEWMHIETSALCNLRCPFCVHGVTGDRKPHRPKPYFLPRENWVKMLDDIKNAGLAVQWMYFSGRGEPTLHPEVWEMVQDAKTRFDTNFLMNTNGNTPFNPLIVKSGLDKIKIAIDSLDQDTYAKYRIGGKVKTMLDLTRGIAEYKAKLNVQSPTIIWQKVLFDFNSSPEEIYEYQKKAQECGVDRIRLFFTWTKGFSTHTPDDYDLFFPDIEIHNPYQKGLISADQMDLDRQNSVSSKSVPGLIKVLSDFMHWVELGTEDRIDYDRFAVLNLHSKELLSLRQDEVEGPKHLAVYRKSIRDLANLYQDLGQPGQACQYNGIADRIDS</sequence>
<evidence type="ECO:0000259" key="6">
    <source>
        <dbReference type="PROSITE" id="PS51918"/>
    </source>
</evidence>
<dbReference type="SFLD" id="SFLDG01067">
    <property type="entry name" value="SPASM/twitch_domain_containing"/>
    <property type="match status" value="1"/>
</dbReference>
<dbReference type="PANTHER" id="PTHR11228">
    <property type="entry name" value="RADICAL SAM DOMAIN PROTEIN"/>
    <property type="match status" value="1"/>
</dbReference>
<dbReference type="PROSITE" id="PS51918">
    <property type="entry name" value="RADICAL_SAM"/>
    <property type="match status" value="1"/>
</dbReference>
<keyword evidence="8" id="KW-1185">Reference proteome</keyword>
<dbReference type="SFLD" id="SFLDS00029">
    <property type="entry name" value="Radical_SAM"/>
    <property type="match status" value="1"/>
</dbReference>